<accession>A0AB34FMU6</accession>
<proteinExistence type="predicted"/>
<protein>
    <submittedName>
        <fullName evidence="2">Uncharacterized protein</fullName>
    </submittedName>
</protein>
<dbReference type="EMBL" id="JAQHRD010000006">
    <property type="protein sequence ID" value="KAJ6439691.1"/>
    <property type="molecule type" value="Genomic_DNA"/>
</dbReference>
<dbReference type="AlphaFoldDB" id="A0AB34FMU6"/>
<evidence type="ECO:0000256" key="1">
    <source>
        <dbReference type="SAM" id="MobiDB-lite"/>
    </source>
</evidence>
<reference evidence="2" key="1">
    <citation type="submission" date="2023-01" db="EMBL/GenBank/DDBJ databases">
        <title>The growth and conidiation of Purpureocillium lavendulum are regulated by nitrogen source and histone H3K14 acetylation.</title>
        <authorList>
            <person name="Tang P."/>
            <person name="Han J."/>
            <person name="Zhang C."/>
            <person name="Tang P."/>
            <person name="Qi F."/>
            <person name="Zhang K."/>
            <person name="Liang L."/>
        </authorList>
    </citation>
    <scope>NUCLEOTIDE SEQUENCE</scope>
    <source>
        <strain evidence="2">YMF1.00683</strain>
    </source>
</reference>
<sequence>MVASEPPSTAITGHVRDDCTDYGVSGWCYGQLVTFDIMQRRDRARTRPLLHGQSMTKGRPEMHLLSRQKGRVSDSLGFPGGGSPGAGVLLPEMPGNLPDARGGNSLWRIW</sequence>
<gene>
    <name evidence="2" type="ORF">O9K51_07582</name>
</gene>
<evidence type="ECO:0000313" key="2">
    <source>
        <dbReference type="EMBL" id="KAJ6439691.1"/>
    </source>
</evidence>
<comment type="caution">
    <text evidence="2">The sequence shown here is derived from an EMBL/GenBank/DDBJ whole genome shotgun (WGS) entry which is preliminary data.</text>
</comment>
<feature type="region of interest" description="Disordered" evidence="1">
    <location>
        <begin position="68"/>
        <end position="95"/>
    </location>
</feature>
<keyword evidence="3" id="KW-1185">Reference proteome</keyword>
<name>A0AB34FMU6_9HYPO</name>
<evidence type="ECO:0000313" key="3">
    <source>
        <dbReference type="Proteomes" id="UP001163105"/>
    </source>
</evidence>
<dbReference type="Proteomes" id="UP001163105">
    <property type="component" value="Unassembled WGS sequence"/>
</dbReference>
<organism evidence="2 3">
    <name type="scientific">Purpureocillium lavendulum</name>
    <dbReference type="NCBI Taxonomy" id="1247861"/>
    <lineage>
        <taxon>Eukaryota</taxon>
        <taxon>Fungi</taxon>
        <taxon>Dikarya</taxon>
        <taxon>Ascomycota</taxon>
        <taxon>Pezizomycotina</taxon>
        <taxon>Sordariomycetes</taxon>
        <taxon>Hypocreomycetidae</taxon>
        <taxon>Hypocreales</taxon>
        <taxon>Ophiocordycipitaceae</taxon>
        <taxon>Purpureocillium</taxon>
    </lineage>
</organism>